<sequence length="72" mass="7949">MAPTGHRPAGCSQSARAPRAGVRGPSPGRGATPRPSGTRTPWPAASWPPWRRHRNGHRSQRPSRCRTFARMR</sequence>
<accession>A0ABV5G005</accession>
<proteinExistence type="predicted"/>
<organism evidence="2 3">
    <name type="scientific">Citricoccus parietis</name>
    <dbReference type="NCBI Taxonomy" id="592307"/>
    <lineage>
        <taxon>Bacteria</taxon>
        <taxon>Bacillati</taxon>
        <taxon>Actinomycetota</taxon>
        <taxon>Actinomycetes</taxon>
        <taxon>Micrococcales</taxon>
        <taxon>Micrococcaceae</taxon>
        <taxon>Citricoccus</taxon>
    </lineage>
</organism>
<feature type="region of interest" description="Disordered" evidence="1">
    <location>
        <begin position="1"/>
        <end position="72"/>
    </location>
</feature>
<reference evidence="2 3" key="1">
    <citation type="submission" date="2024-09" db="EMBL/GenBank/DDBJ databases">
        <authorList>
            <person name="Sun Q."/>
            <person name="Mori K."/>
        </authorList>
    </citation>
    <scope>NUCLEOTIDE SEQUENCE [LARGE SCALE GENOMIC DNA]</scope>
    <source>
        <strain evidence="2 3">CCM 7609</strain>
    </source>
</reference>
<gene>
    <name evidence="2" type="ORF">ACFFX0_14070</name>
</gene>
<feature type="compositionally biased region" description="Basic residues" evidence="1">
    <location>
        <begin position="50"/>
        <end position="72"/>
    </location>
</feature>
<keyword evidence="3" id="KW-1185">Reference proteome</keyword>
<feature type="compositionally biased region" description="Low complexity" evidence="1">
    <location>
        <begin position="38"/>
        <end position="49"/>
    </location>
</feature>
<evidence type="ECO:0000256" key="1">
    <source>
        <dbReference type="SAM" id="MobiDB-lite"/>
    </source>
</evidence>
<protein>
    <submittedName>
        <fullName evidence="2">Uncharacterized protein</fullName>
    </submittedName>
</protein>
<dbReference type="Proteomes" id="UP001589575">
    <property type="component" value="Unassembled WGS sequence"/>
</dbReference>
<evidence type="ECO:0000313" key="2">
    <source>
        <dbReference type="EMBL" id="MFB9072266.1"/>
    </source>
</evidence>
<dbReference type="EMBL" id="JBHMFI010000001">
    <property type="protein sequence ID" value="MFB9072266.1"/>
    <property type="molecule type" value="Genomic_DNA"/>
</dbReference>
<comment type="caution">
    <text evidence="2">The sequence shown here is derived from an EMBL/GenBank/DDBJ whole genome shotgun (WGS) entry which is preliminary data.</text>
</comment>
<evidence type="ECO:0000313" key="3">
    <source>
        <dbReference type="Proteomes" id="UP001589575"/>
    </source>
</evidence>
<name>A0ABV5G005_9MICC</name>